<keyword evidence="2" id="KW-0472">Membrane</keyword>
<comment type="caution">
    <text evidence="3">The sequence shown here is derived from an EMBL/GenBank/DDBJ whole genome shotgun (WGS) entry which is preliminary data.</text>
</comment>
<keyword evidence="2" id="KW-0812">Transmembrane</keyword>
<dbReference type="EMBL" id="VOIH02000008">
    <property type="protein sequence ID" value="KAF3438929.1"/>
    <property type="molecule type" value="Genomic_DNA"/>
</dbReference>
<feature type="transmembrane region" description="Helical" evidence="2">
    <location>
        <begin position="12"/>
        <end position="29"/>
    </location>
</feature>
<dbReference type="Proteomes" id="UP000796880">
    <property type="component" value="Unassembled WGS sequence"/>
</dbReference>
<protein>
    <submittedName>
        <fullName evidence="3">Uncharacterized protein</fullName>
    </submittedName>
</protein>
<evidence type="ECO:0000313" key="4">
    <source>
        <dbReference type="Proteomes" id="UP000796880"/>
    </source>
</evidence>
<keyword evidence="4" id="KW-1185">Reference proteome</keyword>
<evidence type="ECO:0000256" key="1">
    <source>
        <dbReference type="SAM" id="MobiDB-lite"/>
    </source>
</evidence>
<evidence type="ECO:0000313" key="3">
    <source>
        <dbReference type="EMBL" id="KAF3438929.1"/>
    </source>
</evidence>
<sequence>MGHHFQTINKYAILILVLIMACDYVILFIEGRLLEGPKNKYHHVLSSYDHQGVPQRSIIRGNSVNPHKINHSGEGRTKFGMTSSGSSPGGVGHSIGDRNDEDAEPKQALASGLSSAGATHFMTGFKGGFPAPSPAGN</sequence>
<dbReference type="AlphaFoldDB" id="A0A8K0E366"/>
<accession>A0A8K0E366</accession>
<keyword evidence="2" id="KW-1133">Transmembrane helix</keyword>
<feature type="region of interest" description="Disordered" evidence="1">
    <location>
        <begin position="60"/>
        <end position="114"/>
    </location>
</feature>
<gene>
    <name evidence="3" type="ORF">FNV43_RR17204</name>
</gene>
<evidence type="ECO:0000256" key="2">
    <source>
        <dbReference type="SAM" id="Phobius"/>
    </source>
</evidence>
<reference evidence="3" key="1">
    <citation type="submission" date="2020-03" db="EMBL/GenBank/DDBJ databases">
        <title>A high-quality chromosome-level genome assembly of a woody plant with both climbing and erect habits, Rhamnella rubrinervis.</title>
        <authorList>
            <person name="Lu Z."/>
            <person name="Yang Y."/>
            <person name="Zhu X."/>
            <person name="Sun Y."/>
        </authorList>
    </citation>
    <scope>NUCLEOTIDE SEQUENCE</scope>
    <source>
        <strain evidence="3">BYM</strain>
        <tissue evidence="3">Leaf</tissue>
    </source>
</reference>
<proteinExistence type="predicted"/>
<name>A0A8K0E366_9ROSA</name>
<organism evidence="3 4">
    <name type="scientific">Rhamnella rubrinervis</name>
    <dbReference type="NCBI Taxonomy" id="2594499"/>
    <lineage>
        <taxon>Eukaryota</taxon>
        <taxon>Viridiplantae</taxon>
        <taxon>Streptophyta</taxon>
        <taxon>Embryophyta</taxon>
        <taxon>Tracheophyta</taxon>
        <taxon>Spermatophyta</taxon>
        <taxon>Magnoliopsida</taxon>
        <taxon>eudicotyledons</taxon>
        <taxon>Gunneridae</taxon>
        <taxon>Pentapetalae</taxon>
        <taxon>rosids</taxon>
        <taxon>fabids</taxon>
        <taxon>Rosales</taxon>
        <taxon>Rhamnaceae</taxon>
        <taxon>rhamnoid group</taxon>
        <taxon>Rhamneae</taxon>
        <taxon>Rhamnella</taxon>
    </lineage>
</organism>